<dbReference type="eggNOG" id="ENOG50315WQ">
    <property type="taxonomic scope" value="Bacteria"/>
</dbReference>
<accession>B6IUR7</accession>
<keyword evidence="4" id="KW-1185">Reference proteome</keyword>
<gene>
    <name evidence="3" type="ordered locus">RC1_2618</name>
</gene>
<dbReference type="EMBL" id="CP000613">
    <property type="protein sequence ID" value="ACI99998.1"/>
    <property type="molecule type" value="Genomic_DNA"/>
</dbReference>
<dbReference type="AlphaFoldDB" id="B6IUR7"/>
<sequence>MRRPPTAPRTASRTALPDSLQSGPQPADPAPAGPAPARRSSLAAALGAGLLALVCLWAGAAAVSREGWAQQLVADLSSHLIAITTGFTGTEVVLFGAVDGPGDVAVVVQGPEGEVTVRRKDRVAGLWINTESLEFGRVPAFYGYAVSNSLEQVPPAVLQRHEIGLDHVRLLPVEEAPAAKVAEFRAALIRSKQRAGLYGTEAGEVSFLGQRLFRTSIYFPANVPTGIYTVGVFLIRDGDVVSAQTTPLSVSKIGFSASIYEFAVRRSVLYALTGLTLAVAAGWLAGVVFRKS</sequence>
<protein>
    <recommendedName>
        <fullName evidence="5">Transmembrane protein</fullName>
    </recommendedName>
</protein>
<dbReference type="RefSeq" id="WP_012567780.1">
    <property type="nucleotide sequence ID" value="NC_011420.2"/>
</dbReference>
<keyword evidence="2" id="KW-1133">Transmembrane helix</keyword>
<evidence type="ECO:0000256" key="1">
    <source>
        <dbReference type="SAM" id="MobiDB-lite"/>
    </source>
</evidence>
<feature type="transmembrane region" description="Helical" evidence="2">
    <location>
        <begin position="42"/>
        <end position="63"/>
    </location>
</feature>
<keyword evidence="2" id="KW-0812">Transmembrane</keyword>
<evidence type="ECO:0008006" key="5">
    <source>
        <dbReference type="Google" id="ProtNLM"/>
    </source>
</evidence>
<feature type="transmembrane region" description="Helical" evidence="2">
    <location>
        <begin position="268"/>
        <end position="289"/>
    </location>
</feature>
<evidence type="ECO:0000313" key="3">
    <source>
        <dbReference type="EMBL" id="ACI99998.1"/>
    </source>
</evidence>
<dbReference type="Proteomes" id="UP000001591">
    <property type="component" value="Chromosome"/>
</dbReference>
<dbReference type="STRING" id="414684.RC1_2618"/>
<dbReference type="InterPro" id="IPR019088">
    <property type="entry name" value="CHP02186-rel_TM"/>
</dbReference>
<feature type="region of interest" description="Disordered" evidence="1">
    <location>
        <begin position="1"/>
        <end position="37"/>
    </location>
</feature>
<proteinExistence type="predicted"/>
<keyword evidence="2" id="KW-0472">Membrane</keyword>
<evidence type="ECO:0000256" key="2">
    <source>
        <dbReference type="SAM" id="Phobius"/>
    </source>
</evidence>
<dbReference type="OrthoDB" id="9815212at2"/>
<name>B6IUR7_RHOCS</name>
<dbReference type="KEGG" id="rce:RC1_2618"/>
<organism evidence="3 4">
    <name type="scientific">Rhodospirillum centenum (strain ATCC 51521 / SW)</name>
    <dbReference type="NCBI Taxonomy" id="414684"/>
    <lineage>
        <taxon>Bacteria</taxon>
        <taxon>Pseudomonadati</taxon>
        <taxon>Pseudomonadota</taxon>
        <taxon>Alphaproteobacteria</taxon>
        <taxon>Rhodospirillales</taxon>
        <taxon>Rhodospirillaceae</taxon>
        <taxon>Rhodospirillum</taxon>
    </lineage>
</organism>
<dbReference type="Pfam" id="PF09608">
    <property type="entry name" value="Alph_Pro_TM"/>
    <property type="match status" value="1"/>
</dbReference>
<reference evidence="3 4" key="1">
    <citation type="journal article" date="2010" name="BMC Genomics">
        <title>Metabolic flexibility revealed in the genome of the cyst-forming alpha-1 proteobacterium Rhodospirillum centenum.</title>
        <authorList>
            <person name="Lu Y.K."/>
            <person name="Marden J."/>
            <person name="Han M."/>
            <person name="Swingley W.D."/>
            <person name="Mastrian S.D."/>
            <person name="Chowdhury S.R."/>
            <person name="Hao J."/>
            <person name="Helmy T."/>
            <person name="Kim S."/>
            <person name="Kurdoglu A.A."/>
            <person name="Matthies H.J."/>
            <person name="Rollo D."/>
            <person name="Stothard P."/>
            <person name="Blankenship R.E."/>
            <person name="Bauer C.E."/>
            <person name="Touchman J.W."/>
        </authorList>
    </citation>
    <scope>NUCLEOTIDE SEQUENCE [LARGE SCALE GENOMIC DNA]</scope>
    <source>
        <strain evidence="4">ATCC 51521 / SW</strain>
    </source>
</reference>
<dbReference type="HOGENOM" id="CLU_068410_0_0_5"/>
<evidence type="ECO:0000313" key="4">
    <source>
        <dbReference type="Proteomes" id="UP000001591"/>
    </source>
</evidence>